<evidence type="ECO:0000313" key="3">
    <source>
        <dbReference type="EMBL" id="CAK9166491.1"/>
    </source>
</evidence>
<comment type="similarity">
    <text evidence="1">Belongs to the multi antimicrobial extrusion (MATE) (TC 2.A.66.1) family.</text>
</comment>
<dbReference type="InterPro" id="IPR002528">
    <property type="entry name" value="MATE_fam"/>
</dbReference>
<evidence type="ECO:0000256" key="2">
    <source>
        <dbReference type="SAM" id="Phobius"/>
    </source>
</evidence>
<accession>A0ABC8TAP3</accession>
<dbReference type="AlphaFoldDB" id="A0ABC8TAP3"/>
<keyword evidence="2" id="KW-0472">Membrane</keyword>
<keyword evidence="2" id="KW-1133">Transmembrane helix</keyword>
<protein>
    <submittedName>
        <fullName evidence="3">Uncharacterized protein</fullName>
    </submittedName>
</protein>
<keyword evidence="4" id="KW-1185">Reference proteome</keyword>
<organism evidence="3 4">
    <name type="scientific">Ilex paraguariensis</name>
    <name type="common">yerba mate</name>
    <dbReference type="NCBI Taxonomy" id="185542"/>
    <lineage>
        <taxon>Eukaryota</taxon>
        <taxon>Viridiplantae</taxon>
        <taxon>Streptophyta</taxon>
        <taxon>Embryophyta</taxon>
        <taxon>Tracheophyta</taxon>
        <taxon>Spermatophyta</taxon>
        <taxon>Magnoliopsida</taxon>
        <taxon>eudicotyledons</taxon>
        <taxon>Gunneridae</taxon>
        <taxon>Pentapetalae</taxon>
        <taxon>asterids</taxon>
        <taxon>campanulids</taxon>
        <taxon>Aquifoliales</taxon>
        <taxon>Aquifoliaceae</taxon>
        <taxon>Ilex</taxon>
    </lineage>
</organism>
<dbReference type="EMBL" id="CAUOFW020004613">
    <property type="protein sequence ID" value="CAK9166491.1"/>
    <property type="molecule type" value="Genomic_DNA"/>
</dbReference>
<dbReference type="Pfam" id="PF01554">
    <property type="entry name" value="MatE"/>
    <property type="match status" value="1"/>
</dbReference>
<comment type="caution">
    <text evidence="3">The sequence shown here is derived from an EMBL/GenBank/DDBJ whole genome shotgun (WGS) entry which is preliminary data.</text>
</comment>
<keyword evidence="2" id="KW-0812">Transmembrane</keyword>
<evidence type="ECO:0000313" key="4">
    <source>
        <dbReference type="Proteomes" id="UP001642360"/>
    </source>
</evidence>
<proteinExistence type="inferred from homology"/>
<dbReference type="Proteomes" id="UP001642360">
    <property type="component" value="Unassembled WGS sequence"/>
</dbReference>
<dbReference type="PANTHER" id="PTHR11206">
    <property type="entry name" value="MULTIDRUG RESISTANCE PROTEIN"/>
    <property type="match status" value="1"/>
</dbReference>
<reference evidence="3 4" key="1">
    <citation type="submission" date="2024-02" db="EMBL/GenBank/DDBJ databases">
        <authorList>
            <person name="Vignale AGUSTIN F."/>
            <person name="Sosa J E."/>
            <person name="Modenutti C."/>
        </authorList>
    </citation>
    <scope>NUCLEOTIDE SEQUENCE [LARGE SCALE GENOMIC DNA]</scope>
</reference>
<feature type="transmembrane region" description="Helical" evidence="2">
    <location>
        <begin position="58"/>
        <end position="78"/>
    </location>
</feature>
<name>A0ABC8TAP3_9AQUA</name>
<sequence>MNDMALVTSTPLSVYHSLPKLKVSAHEDKGTCISHEQDSQCQRFAPTLSEVVEEIKQLYAIAFPMIITGLLIYSKSAISMVFMGRLGKEALAGGSFSIGIANITGYSVISGLAMGMEALSSQAYGAKQWPLMGHTSNVPLQFSYLLANHLSLVAKHRTNSSLLWPIPNHFIHRFFLSCLLSPRPPLPILHQSSENFL</sequence>
<gene>
    <name evidence="3" type="ORF">ILEXP_LOCUS35710</name>
</gene>
<evidence type="ECO:0000256" key="1">
    <source>
        <dbReference type="ARBA" id="ARBA00010199"/>
    </source>
</evidence>